<evidence type="ECO:0000256" key="1">
    <source>
        <dbReference type="SAM" id="SignalP"/>
    </source>
</evidence>
<gene>
    <name evidence="3" type="ORF">WOB96_04025</name>
</gene>
<dbReference type="Proteomes" id="UP001446205">
    <property type="component" value="Unassembled WGS sequence"/>
</dbReference>
<evidence type="ECO:0000313" key="4">
    <source>
        <dbReference type="Proteomes" id="UP001446205"/>
    </source>
</evidence>
<evidence type="ECO:0000259" key="2">
    <source>
        <dbReference type="PROSITE" id="PS50990"/>
    </source>
</evidence>
<reference evidence="3 4" key="1">
    <citation type="submission" date="2024-04" db="EMBL/GenBank/DDBJ databases">
        <authorList>
            <person name="Abashina T."/>
            <person name="Shaikin A."/>
        </authorList>
    </citation>
    <scope>NUCLEOTIDE SEQUENCE [LARGE SCALE GENOMIC DNA]</scope>
    <source>
        <strain evidence="3 4">AAFK</strain>
    </source>
</reference>
<dbReference type="EMBL" id="JBBPCO010000003">
    <property type="protein sequence ID" value="MEK8088925.1"/>
    <property type="molecule type" value="Genomic_DNA"/>
</dbReference>
<dbReference type="RefSeq" id="WP_341369992.1">
    <property type="nucleotide sequence ID" value="NZ_JBBPCO010000003.1"/>
</dbReference>
<feature type="domain" description="Peptidase C39" evidence="2">
    <location>
        <begin position="52"/>
        <end position="182"/>
    </location>
</feature>
<proteinExistence type="predicted"/>
<dbReference type="PROSITE" id="PS50990">
    <property type="entry name" value="PEPTIDASE_C39"/>
    <property type="match status" value="1"/>
</dbReference>
<comment type="caution">
    <text evidence="3">The sequence shown here is derived from an EMBL/GenBank/DDBJ whole genome shotgun (WGS) entry which is preliminary data.</text>
</comment>
<evidence type="ECO:0000313" key="3">
    <source>
        <dbReference type="EMBL" id="MEK8088925.1"/>
    </source>
</evidence>
<accession>A0ABU9D5V3</accession>
<organism evidence="3 4">
    <name type="scientific">Thermithiobacillus plumbiphilus</name>
    <dbReference type="NCBI Taxonomy" id="1729899"/>
    <lineage>
        <taxon>Bacteria</taxon>
        <taxon>Pseudomonadati</taxon>
        <taxon>Pseudomonadota</taxon>
        <taxon>Acidithiobacillia</taxon>
        <taxon>Acidithiobacillales</taxon>
        <taxon>Thermithiobacillaceae</taxon>
        <taxon>Thermithiobacillus</taxon>
    </lineage>
</organism>
<dbReference type="CDD" id="cd02423">
    <property type="entry name" value="Peptidase_C39G"/>
    <property type="match status" value="1"/>
</dbReference>
<keyword evidence="4" id="KW-1185">Reference proteome</keyword>
<dbReference type="Pfam" id="PF03412">
    <property type="entry name" value="Peptidase_C39"/>
    <property type="match status" value="1"/>
</dbReference>
<dbReference type="InterPro" id="IPR005074">
    <property type="entry name" value="Peptidase_C39"/>
</dbReference>
<name>A0ABU9D5V3_9PROT</name>
<protein>
    <submittedName>
        <fullName evidence="3">C39 family peptidase</fullName>
    </submittedName>
</protein>
<keyword evidence="1" id="KW-0732">Signal</keyword>
<dbReference type="Gene3D" id="3.90.70.10">
    <property type="entry name" value="Cysteine proteinases"/>
    <property type="match status" value="1"/>
</dbReference>
<sequence length="230" mass="25274">MFRSSVIASLGLLALTVMPATAGTVMLTGIGGMANVPVKSLKDLRFRNVVRQQYDFSCGSAALATLLTYHYKHPISEQDAFKAMYETGDKEKIRKEGFSMLDMKRYLDNAGYPANGFRASLDKLAQVGIPAIVLLNMNGYMHFVVVKGVSEKEVLVGDPASGLRSLPRKAFEDGWNGILFVINDAGSMAIARNTFNTRDTWQQRRTAPLGLALSRESLATYSLLLGKHDF</sequence>
<feature type="chain" id="PRO_5046985409" evidence="1">
    <location>
        <begin position="23"/>
        <end position="230"/>
    </location>
</feature>
<feature type="signal peptide" evidence="1">
    <location>
        <begin position="1"/>
        <end position="22"/>
    </location>
</feature>